<protein>
    <submittedName>
        <fullName evidence="2">Zinc finger MYM-type protein 1-like</fullName>
    </submittedName>
</protein>
<dbReference type="InterPro" id="IPR055298">
    <property type="entry name" value="AtLOH3-like"/>
</dbReference>
<accession>A0A1S4CNS4</accession>
<proteinExistence type="predicted"/>
<dbReference type="InterPro" id="IPR025398">
    <property type="entry name" value="DUF4371"/>
</dbReference>
<evidence type="ECO:0000313" key="2">
    <source>
        <dbReference type="RefSeq" id="XP_016502888.1"/>
    </source>
</evidence>
<gene>
    <name evidence="2" type="primary">LOC107821013</name>
</gene>
<organism evidence="2">
    <name type="scientific">Nicotiana tabacum</name>
    <name type="common">Common tobacco</name>
    <dbReference type="NCBI Taxonomy" id="4097"/>
    <lineage>
        <taxon>Eukaryota</taxon>
        <taxon>Viridiplantae</taxon>
        <taxon>Streptophyta</taxon>
        <taxon>Embryophyta</taxon>
        <taxon>Tracheophyta</taxon>
        <taxon>Spermatophyta</taxon>
        <taxon>Magnoliopsida</taxon>
        <taxon>eudicotyledons</taxon>
        <taxon>Gunneridae</taxon>
        <taxon>Pentapetalae</taxon>
        <taxon>asterids</taxon>
        <taxon>lamiids</taxon>
        <taxon>Solanales</taxon>
        <taxon>Solanaceae</taxon>
        <taxon>Nicotianoideae</taxon>
        <taxon>Nicotianeae</taxon>
        <taxon>Nicotiana</taxon>
    </lineage>
</organism>
<dbReference type="PANTHER" id="PTHR11697">
    <property type="entry name" value="GENERAL TRANSCRIPTION FACTOR 2-RELATED ZINC FINGER PROTEIN"/>
    <property type="match status" value="1"/>
</dbReference>
<dbReference type="InterPro" id="IPR012337">
    <property type="entry name" value="RNaseH-like_sf"/>
</dbReference>
<evidence type="ECO:0000259" key="1">
    <source>
        <dbReference type="Pfam" id="PF14291"/>
    </source>
</evidence>
<dbReference type="OMA" id="NHNEDID"/>
<dbReference type="STRING" id="4097.A0A1S4CNS4"/>
<name>A0A1S4CNS4_TOBAC</name>
<sequence>MTSPMIQKDIVTACKMEIIKAIIKELNGDYFALLVDESFNVSQKEQMAIVLQYVDRMGFVVERLVDIVHVKDTCASSLKKAIIDLLAKYSLSLSYVRGQCYDGASNMQVELNGHKMLIRKENRSSHSIHCFAYQLQLTLVAVSKKYIQVGELVVLVSNILNVLGSSFKRMDEFRESQKERIEEALDMGELKTGRGLNQELGLSRACDTRWGSHYKSFKKFILMFGSILDVLEAFVVDARLMDDEQDIANAMLLVEVANRRLQSLREDDWDLLIEKQIQELNGHFDEVTTNLLHGVACLNPIDSFSSFDIKMAKLYPDDFDEVNMGALENQLATYIIDIRDIDERFSNLNGLCDLSRKLVQTKKNLNFPLVFCSVKFALLLPVATASIERAFSAMEFIKNDMRNRMNDELLSGCLVP</sequence>
<feature type="domain" description="DUF4371" evidence="1">
    <location>
        <begin position="1"/>
        <end position="113"/>
    </location>
</feature>
<dbReference type="PaxDb" id="4097-A0A1S4CNS4"/>
<dbReference type="KEGG" id="nta:107821013"/>
<dbReference type="SUPFAM" id="SSF53098">
    <property type="entry name" value="Ribonuclease H-like"/>
    <property type="match status" value="1"/>
</dbReference>
<dbReference type="AlphaFoldDB" id="A0A1S4CNS4"/>
<dbReference type="Pfam" id="PF14291">
    <property type="entry name" value="DUF4371"/>
    <property type="match status" value="1"/>
</dbReference>
<reference evidence="2" key="1">
    <citation type="submission" date="2025-08" db="UniProtKB">
        <authorList>
            <consortium name="RefSeq"/>
        </authorList>
    </citation>
    <scope>IDENTIFICATION</scope>
</reference>
<dbReference type="PANTHER" id="PTHR11697:SF230">
    <property type="entry name" value="ZINC FINGER, MYM DOMAIN CONTAINING 1"/>
    <property type="match status" value="1"/>
</dbReference>
<dbReference type="RefSeq" id="XP_016502888.1">
    <property type="nucleotide sequence ID" value="XM_016647402.1"/>
</dbReference>
<dbReference type="OrthoDB" id="118159at2759"/>